<organism evidence="8 9">
    <name type="scientific">Terrabacter terrigena</name>
    <dbReference type="NCBI Taxonomy" id="574718"/>
    <lineage>
        <taxon>Bacteria</taxon>
        <taxon>Bacillati</taxon>
        <taxon>Actinomycetota</taxon>
        <taxon>Actinomycetes</taxon>
        <taxon>Micrococcales</taxon>
        <taxon>Intrasporangiaceae</taxon>
        <taxon>Terrabacter</taxon>
    </lineage>
</organism>
<keyword evidence="4 6" id="KW-0687">Ribonucleoprotein</keyword>
<dbReference type="Gene3D" id="2.30.30.790">
    <property type="match status" value="1"/>
</dbReference>
<evidence type="ECO:0000256" key="6">
    <source>
        <dbReference type="HAMAP-Rule" id="MF_00402"/>
    </source>
</evidence>
<dbReference type="EMBL" id="JBHTKH010000001">
    <property type="protein sequence ID" value="MFD1052851.1"/>
    <property type="molecule type" value="Genomic_DNA"/>
</dbReference>
<evidence type="ECO:0000256" key="3">
    <source>
        <dbReference type="ARBA" id="ARBA00022980"/>
    </source>
</evidence>
<dbReference type="NCBIfam" id="TIGR01024">
    <property type="entry name" value="rplS_bact"/>
    <property type="match status" value="1"/>
</dbReference>
<dbReference type="PROSITE" id="PS01015">
    <property type="entry name" value="RIBOSOMAL_L19"/>
    <property type="match status" value="1"/>
</dbReference>
<protein>
    <recommendedName>
        <fullName evidence="5 6">Large ribosomal subunit protein bL19</fullName>
    </recommendedName>
</protein>
<dbReference type="Pfam" id="PF01245">
    <property type="entry name" value="Ribosomal_L19"/>
    <property type="match status" value="1"/>
</dbReference>
<evidence type="ECO:0000256" key="4">
    <source>
        <dbReference type="ARBA" id="ARBA00023274"/>
    </source>
</evidence>
<comment type="function">
    <text evidence="1 6 7">This protein is located at the 30S-50S ribosomal subunit interface and may play a role in the structure and function of the aminoacyl-tRNA binding site.</text>
</comment>
<dbReference type="GO" id="GO:0005840">
    <property type="term" value="C:ribosome"/>
    <property type="evidence" value="ECO:0007669"/>
    <property type="project" value="UniProtKB-KW"/>
</dbReference>
<gene>
    <name evidence="6 8" type="primary">rplS</name>
    <name evidence="8" type="ORF">ACFQ2V_00915</name>
</gene>
<proteinExistence type="inferred from homology"/>
<dbReference type="HAMAP" id="MF_00402">
    <property type="entry name" value="Ribosomal_bL19"/>
    <property type="match status" value="1"/>
</dbReference>
<comment type="caution">
    <text evidence="8">The sequence shown here is derived from an EMBL/GenBank/DDBJ whole genome shotgun (WGS) entry which is preliminary data.</text>
</comment>
<keyword evidence="9" id="KW-1185">Reference proteome</keyword>
<dbReference type="Proteomes" id="UP001597046">
    <property type="component" value="Unassembled WGS sequence"/>
</dbReference>
<keyword evidence="3 6" id="KW-0689">Ribosomal protein</keyword>
<dbReference type="InterPro" id="IPR038657">
    <property type="entry name" value="Ribosomal_bL19_sf"/>
</dbReference>
<sequence>MHTFDEINAASLRSDVPEFRAGDTLKVHVKVIEGTRSRVQVFQGIVIRRHGGGIGETFTVRKISFGVGVERTFPLHTPVIDKIEVVTRGDVRRAKLYYLRGLRGKAAKIREKRDSIPAKAGAKS</sequence>
<evidence type="ECO:0000256" key="7">
    <source>
        <dbReference type="RuleBase" id="RU000559"/>
    </source>
</evidence>
<comment type="similarity">
    <text evidence="2 6 7">Belongs to the bacterial ribosomal protein bL19 family.</text>
</comment>
<dbReference type="SUPFAM" id="SSF50104">
    <property type="entry name" value="Translation proteins SH3-like domain"/>
    <property type="match status" value="1"/>
</dbReference>
<dbReference type="PANTHER" id="PTHR15680">
    <property type="entry name" value="RIBOSOMAL PROTEIN L19"/>
    <property type="match status" value="1"/>
</dbReference>
<accession>A0ABW3MQN9</accession>
<dbReference type="PRINTS" id="PR00061">
    <property type="entry name" value="RIBOSOMALL19"/>
</dbReference>
<dbReference type="InterPro" id="IPR018257">
    <property type="entry name" value="Ribosomal_bL19_CS"/>
</dbReference>
<evidence type="ECO:0000313" key="8">
    <source>
        <dbReference type="EMBL" id="MFD1052851.1"/>
    </source>
</evidence>
<evidence type="ECO:0000256" key="2">
    <source>
        <dbReference type="ARBA" id="ARBA00005781"/>
    </source>
</evidence>
<evidence type="ECO:0000313" key="9">
    <source>
        <dbReference type="Proteomes" id="UP001597046"/>
    </source>
</evidence>
<reference evidence="9" key="1">
    <citation type="journal article" date="2019" name="Int. J. Syst. Evol. Microbiol.">
        <title>The Global Catalogue of Microorganisms (GCM) 10K type strain sequencing project: providing services to taxonomists for standard genome sequencing and annotation.</title>
        <authorList>
            <consortium name="The Broad Institute Genomics Platform"/>
            <consortium name="The Broad Institute Genome Sequencing Center for Infectious Disease"/>
            <person name="Wu L."/>
            <person name="Ma J."/>
        </authorList>
    </citation>
    <scope>NUCLEOTIDE SEQUENCE [LARGE SCALE GENOMIC DNA]</scope>
    <source>
        <strain evidence="9">CCUG 57508</strain>
    </source>
</reference>
<dbReference type="InterPro" id="IPR001857">
    <property type="entry name" value="Ribosomal_bL19"/>
</dbReference>
<dbReference type="PANTHER" id="PTHR15680:SF9">
    <property type="entry name" value="LARGE RIBOSOMAL SUBUNIT PROTEIN BL19M"/>
    <property type="match status" value="1"/>
</dbReference>
<dbReference type="InterPro" id="IPR008991">
    <property type="entry name" value="Translation_prot_SH3-like_sf"/>
</dbReference>
<evidence type="ECO:0000256" key="1">
    <source>
        <dbReference type="ARBA" id="ARBA00002349"/>
    </source>
</evidence>
<evidence type="ECO:0000256" key="5">
    <source>
        <dbReference type="ARBA" id="ARBA00035171"/>
    </source>
</evidence>
<dbReference type="RefSeq" id="WP_045191672.1">
    <property type="nucleotide sequence ID" value="NZ_JBHTKH010000001.1"/>
</dbReference>
<name>A0ABW3MQN9_9MICO</name>
<dbReference type="PIRSF" id="PIRSF002191">
    <property type="entry name" value="Ribosomal_L19"/>
    <property type="match status" value="1"/>
</dbReference>